<evidence type="ECO:0000256" key="5">
    <source>
        <dbReference type="ARBA" id="ARBA00022729"/>
    </source>
</evidence>
<dbReference type="GeneID" id="85307967"/>
<evidence type="ECO:0000256" key="7">
    <source>
        <dbReference type="ARBA" id="ARBA00023295"/>
    </source>
</evidence>
<keyword evidence="6 8" id="KW-0378">Hydrolase</keyword>
<evidence type="ECO:0000256" key="6">
    <source>
        <dbReference type="ARBA" id="ARBA00022801"/>
    </source>
</evidence>
<evidence type="ECO:0000256" key="9">
    <source>
        <dbReference type="SAM" id="SignalP"/>
    </source>
</evidence>
<dbReference type="GO" id="GO:0005975">
    <property type="term" value="P:carbohydrate metabolic process"/>
    <property type="evidence" value="ECO:0007669"/>
    <property type="project" value="InterPro"/>
</dbReference>
<feature type="domain" description="Alpha galactosidase C-terminal" evidence="10">
    <location>
        <begin position="328"/>
        <end position="396"/>
    </location>
</feature>
<evidence type="ECO:0000256" key="1">
    <source>
        <dbReference type="ARBA" id="ARBA00001255"/>
    </source>
</evidence>
<evidence type="ECO:0000256" key="2">
    <source>
        <dbReference type="ARBA" id="ARBA00003969"/>
    </source>
</evidence>
<dbReference type="SUPFAM" id="SSF51445">
    <property type="entry name" value="(Trans)glycosidases"/>
    <property type="match status" value="1"/>
</dbReference>
<dbReference type="InterPro" id="IPR013785">
    <property type="entry name" value="Aldolase_TIM"/>
</dbReference>
<feature type="chain" id="PRO_5042518464" description="Alpha-galactosidase" evidence="9">
    <location>
        <begin position="19"/>
        <end position="400"/>
    </location>
</feature>
<dbReference type="InterPro" id="IPR013780">
    <property type="entry name" value="Glyco_hydro_b"/>
</dbReference>
<dbReference type="SUPFAM" id="SSF51011">
    <property type="entry name" value="Glycosyl hydrolase domain"/>
    <property type="match status" value="1"/>
</dbReference>
<dbReference type="EC" id="3.2.1.22" evidence="4 8"/>
<comment type="similarity">
    <text evidence="3 8">Belongs to the glycosyl hydrolase 27 family.</text>
</comment>
<comment type="caution">
    <text evidence="11">The sequence shown here is derived from an EMBL/GenBank/DDBJ whole genome shotgun (WGS) entry which is preliminary data.</text>
</comment>
<dbReference type="FunFam" id="3.20.20.70:FF:000197">
    <property type="entry name" value="Alpha-galactosidase"/>
    <property type="match status" value="1"/>
</dbReference>
<dbReference type="InterPro" id="IPR002241">
    <property type="entry name" value="Glyco_hydro_27"/>
</dbReference>
<keyword evidence="12" id="KW-1185">Reference proteome</keyword>
<dbReference type="CDD" id="cd14792">
    <property type="entry name" value="GH27"/>
    <property type="match status" value="1"/>
</dbReference>
<evidence type="ECO:0000256" key="3">
    <source>
        <dbReference type="ARBA" id="ARBA00009743"/>
    </source>
</evidence>
<gene>
    <name evidence="11" type="ORF">QBC33DRAFT_455664</name>
</gene>
<name>A0AAJ0BXZ5_9PEZI</name>
<reference evidence="11" key="1">
    <citation type="submission" date="2023-06" db="EMBL/GenBank/DDBJ databases">
        <title>Genome-scale phylogeny and comparative genomics of the fungal order Sordariales.</title>
        <authorList>
            <consortium name="Lawrence Berkeley National Laboratory"/>
            <person name="Hensen N."/>
            <person name="Bonometti L."/>
            <person name="Westerberg I."/>
            <person name="Brannstrom I.O."/>
            <person name="Guillou S."/>
            <person name="Cros-Aarteil S."/>
            <person name="Calhoun S."/>
            <person name="Haridas S."/>
            <person name="Kuo A."/>
            <person name="Mondo S."/>
            <person name="Pangilinan J."/>
            <person name="Riley R."/>
            <person name="Labutti K."/>
            <person name="Andreopoulos B."/>
            <person name="Lipzen A."/>
            <person name="Chen C."/>
            <person name="Yanf M."/>
            <person name="Daum C."/>
            <person name="Ng V."/>
            <person name="Clum A."/>
            <person name="Steindorff A."/>
            <person name="Ohm R."/>
            <person name="Martin F."/>
            <person name="Silar P."/>
            <person name="Natvig D."/>
            <person name="Lalanne C."/>
            <person name="Gautier V."/>
            <person name="Ament-Velasquez S.L."/>
            <person name="Kruys A."/>
            <person name="Hutchinson M.I."/>
            <person name="Powell A.J."/>
            <person name="Barry K."/>
            <person name="Miller A.N."/>
            <person name="Grigoriev I.V."/>
            <person name="Debuchy R."/>
            <person name="Gladieux P."/>
            <person name="Thoren M.H."/>
            <person name="Johannesson H."/>
        </authorList>
    </citation>
    <scope>NUCLEOTIDE SEQUENCE</scope>
    <source>
        <strain evidence="11">8032-3</strain>
    </source>
</reference>
<comment type="function">
    <text evidence="2">Hydrolyzes a variety of simple alpha-D-galactoside as well as more complex molecules such as oligosaccharides and polysaccharides.</text>
</comment>
<protein>
    <recommendedName>
        <fullName evidence="4 8">Alpha-galactosidase</fullName>
        <ecNumber evidence="4 8">3.2.1.22</ecNumber>
    </recommendedName>
    <alternativeName>
        <fullName evidence="8">Melibiase</fullName>
    </alternativeName>
</protein>
<accession>A0AAJ0BXZ5</accession>
<organism evidence="11 12">
    <name type="scientific">Phialemonium atrogriseum</name>
    <dbReference type="NCBI Taxonomy" id="1093897"/>
    <lineage>
        <taxon>Eukaryota</taxon>
        <taxon>Fungi</taxon>
        <taxon>Dikarya</taxon>
        <taxon>Ascomycota</taxon>
        <taxon>Pezizomycotina</taxon>
        <taxon>Sordariomycetes</taxon>
        <taxon>Sordariomycetidae</taxon>
        <taxon>Cephalothecales</taxon>
        <taxon>Cephalothecaceae</taxon>
        <taxon>Phialemonium</taxon>
    </lineage>
</organism>
<feature type="signal peptide" evidence="9">
    <location>
        <begin position="1"/>
        <end position="18"/>
    </location>
</feature>
<dbReference type="InterPro" id="IPR041233">
    <property type="entry name" value="Melibiase_C"/>
</dbReference>
<dbReference type="AlphaFoldDB" id="A0AAJ0BXZ5"/>
<keyword evidence="8" id="KW-1015">Disulfide bond</keyword>
<dbReference type="InterPro" id="IPR000111">
    <property type="entry name" value="Glyco_hydro_27/36_CS"/>
</dbReference>
<dbReference type="Gene3D" id="3.20.20.70">
    <property type="entry name" value="Aldolase class I"/>
    <property type="match status" value="1"/>
</dbReference>
<evidence type="ECO:0000256" key="8">
    <source>
        <dbReference type="RuleBase" id="RU361168"/>
    </source>
</evidence>
<sequence length="400" mass="41693">MQFQTLQLLAALAVASLAAPSGSTETLVNKRLENGVGRTPALGWNSWNVGGCSTAAASNAMAAANAFVSLGLKDVGYTYVNIDDCWSTKSRNGSGHLVPDPAKWPEGIAAVATRIHALGLKFGLYGDAGTQTCAGYPGSQGNEVRDAQTLASWGVDYWKYDNCNTPSSGNSSAWYIKMRDALADSGRPIFFSMCNWGRDDVWTWGKNVGNSWRMSSDITNQWSSVASIAASAVPMAKYAGPGGFNDLDMMEIGNGGLTENEERAHMGLWALAKSPIILGTDLTKIKSSSLAIIKNTGILGISQDPLGKAAMPFQPAGTAAPNSRQLPSYWAGPLSDGVVVGLVAVNGAATLSVNFADVPGLGAGSWAWTEVYSGTSGTGTSVSAKLGSHDMAVYKVTAAS</sequence>
<dbReference type="EMBL" id="MU839016">
    <property type="protein sequence ID" value="KAK1765142.1"/>
    <property type="molecule type" value="Genomic_DNA"/>
</dbReference>
<dbReference type="Pfam" id="PF16499">
    <property type="entry name" value="Melibiase_2"/>
    <property type="match status" value="1"/>
</dbReference>
<evidence type="ECO:0000256" key="4">
    <source>
        <dbReference type="ARBA" id="ARBA00012755"/>
    </source>
</evidence>
<dbReference type="InterPro" id="IPR017853">
    <property type="entry name" value="GH"/>
</dbReference>
<evidence type="ECO:0000313" key="11">
    <source>
        <dbReference type="EMBL" id="KAK1765142.1"/>
    </source>
</evidence>
<evidence type="ECO:0000259" key="10">
    <source>
        <dbReference type="Pfam" id="PF17801"/>
    </source>
</evidence>
<dbReference type="Pfam" id="PF17801">
    <property type="entry name" value="Melibiase_C"/>
    <property type="match status" value="1"/>
</dbReference>
<keyword evidence="7 8" id="KW-0326">Glycosidase</keyword>
<dbReference type="PROSITE" id="PS00512">
    <property type="entry name" value="ALPHA_GALACTOSIDASE"/>
    <property type="match status" value="1"/>
</dbReference>
<proteinExistence type="inferred from homology"/>
<comment type="catalytic activity">
    <reaction evidence="1 8">
        <text>Hydrolysis of terminal, non-reducing alpha-D-galactose residues in alpha-D-galactosides, including galactose oligosaccharides, galactomannans and galactolipids.</text>
        <dbReference type="EC" id="3.2.1.22"/>
    </reaction>
</comment>
<dbReference type="Proteomes" id="UP001244011">
    <property type="component" value="Unassembled WGS sequence"/>
</dbReference>
<dbReference type="GO" id="GO:0004557">
    <property type="term" value="F:alpha-galactosidase activity"/>
    <property type="evidence" value="ECO:0007669"/>
    <property type="project" value="UniProtKB-EC"/>
</dbReference>
<evidence type="ECO:0000313" key="12">
    <source>
        <dbReference type="Proteomes" id="UP001244011"/>
    </source>
</evidence>
<dbReference type="PANTHER" id="PTHR11452:SF75">
    <property type="entry name" value="ALPHA-GALACTOSIDASE MEL1"/>
    <property type="match status" value="1"/>
</dbReference>
<dbReference type="RefSeq" id="XP_060281355.1">
    <property type="nucleotide sequence ID" value="XM_060424780.1"/>
</dbReference>
<dbReference type="PANTHER" id="PTHR11452">
    <property type="entry name" value="ALPHA-GALACTOSIDASE/ALPHA-N-ACETYLGALACTOSAMINIDASE"/>
    <property type="match status" value="1"/>
</dbReference>
<dbReference type="PRINTS" id="PR00740">
    <property type="entry name" value="GLHYDRLASE27"/>
</dbReference>
<dbReference type="Gene3D" id="2.60.40.1180">
    <property type="entry name" value="Golgi alpha-mannosidase II"/>
    <property type="match status" value="1"/>
</dbReference>
<keyword evidence="5 9" id="KW-0732">Signal</keyword>